<dbReference type="Pfam" id="PF04134">
    <property type="entry name" value="DCC1-like"/>
    <property type="match status" value="1"/>
</dbReference>
<reference evidence="1 2" key="1">
    <citation type="submission" date="2016-10" db="EMBL/GenBank/DDBJ databases">
        <authorList>
            <person name="de Groot N.N."/>
        </authorList>
    </citation>
    <scope>NUCLEOTIDE SEQUENCE [LARGE SCALE GENOMIC DNA]</scope>
    <source>
        <strain evidence="1 2">Nl18</strain>
    </source>
</reference>
<dbReference type="EMBL" id="FOCT01000002">
    <property type="protein sequence ID" value="SEN07836.1"/>
    <property type="molecule type" value="Genomic_DNA"/>
</dbReference>
<dbReference type="InterPro" id="IPR007263">
    <property type="entry name" value="DCC1-like"/>
</dbReference>
<sequence length="122" mass="14324">MSSKVYYNSACPVCNAGIKEQRRRMEACGIKDIEWIDVHAQPEAVAEVDASLEQVRERLHVKRQEGRIDVGVDAFTRLWSQTPGQRWLARLFRLPVLRQLSRLAYNAFAGRLYRWNRAKKHW</sequence>
<gene>
    <name evidence="1" type="ORF">SAMN05216404_102298</name>
</gene>
<evidence type="ECO:0000313" key="2">
    <source>
        <dbReference type="Proteomes" id="UP000183898"/>
    </source>
</evidence>
<dbReference type="GO" id="GO:0015035">
    <property type="term" value="F:protein-disulfide reductase activity"/>
    <property type="evidence" value="ECO:0007669"/>
    <property type="project" value="InterPro"/>
</dbReference>
<organism evidence="1 2">
    <name type="scientific">Nitrosospira multiformis</name>
    <dbReference type="NCBI Taxonomy" id="1231"/>
    <lineage>
        <taxon>Bacteria</taxon>
        <taxon>Pseudomonadati</taxon>
        <taxon>Pseudomonadota</taxon>
        <taxon>Betaproteobacteria</taxon>
        <taxon>Nitrosomonadales</taxon>
        <taxon>Nitrosomonadaceae</taxon>
        <taxon>Nitrosospira</taxon>
    </lineage>
</organism>
<evidence type="ECO:0000313" key="1">
    <source>
        <dbReference type="EMBL" id="SEN07836.1"/>
    </source>
</evidence>
<protein>
    <submittedName>
        <fullName evidence="1">Predicted thiol-disulfide oxidoreductase YuxK, DCC family</fullName>
    </submittedName>
</protein>
<name>A0A1H8DL01_9PROT</name>
<dbReference type="Proteomes" id="UP000183898">
    <property type="component" value="Unassembled WGS sequence"/>
</dbReference>
<accession>A0A1H8DL01</accession>
<dbReference type="AlphaFoldDB" id="A0A1H8DL01"/>
<proteinExistence type="predicted"/>
<dbReference type="RefSeq" id="WP_074744389.1">
    <property type="nucleotide sequence ID" value="NZ_FOCT01000002.1"/>
</dbReference>